<dbReference type="EMBL" id="BMKK01000023">
    <property type="protein sequence ID" value="GGD83273.1"/>
    <property type="molecule type" value="Genomic_DNA"/>
</dbReference>
<keyword evidence="2" id="KW-1185">Reference proteome</keyword>
<reference evidence="1" key="2">
    <citation type="submission" date="2020-09" db="EMBL/GenBank/DDBJ databases">
        <authorList>
            <person name="Sun Q."/>
            <person name="Zhou Y."/>
        </authorList>
    </citation>
    <scope>NUCLEOTIDE SEQUENCE</scope>
    <source>
        <strain evidence="1">CGMCC 1.15958</strain>
    </source>
</reference>
<gene>
    <name evidence="1" type="ORF">GCM10011514_54140</name>
</gene>
<organism evidence="1 2">
    <name type="scientific">Emticicia aquatilis</name>
    <dbReference type="NCBI Taxonomy" id="1537369"/>
    <lineage>
        <taxon>Bacteria</taxon>
        <taxon>Pseudomonadati</taxon>
        <taxon>Bacteroidota</taxon>
        <taxon>Cytophagia</taxon>
        <taxon>Cytophagales</taxon>
        <taxon>Leadbetterellaceae</taxon>
        <taxon>Emticicia</taxon>
    </lineage>
</organism>
<comment type="caution">
    <text evidence="1">The sequence shown here is derived from an EMBL/GenBank/DDBJ whole genome shotgun (WGS) entry which is preliminary data.</text>
</comment>
<dbReference type="AlphaFoldDB" id="A0A916ZAQ4"/>
<protein>
    <submittedName>
        <fullName evidence="1">Uncharacterized protein</fullName>
    </submittedName>
</protein>
<accession>A0A916ZAQ4</accession>
<evidence type="ECO:0000313" key="1">
    <source>
        <dbReference type="EMBL" id="GGD83273.1"/>
    </source>
</evidence>
<reference evidence="1" key="1">
    <citation type="journal article" date="2014" name="Int. J. Syst. Evol. Microbiol.">
        <title>Complete genome sequence of Corynebacterium casei LMG S-19264T (=DSM 44701T), isolated from a smear-ripened cheese.</title>
        <authorList>
            <consortium name="US DOE Joint Genome Institute (JGI-PGF)"/>
            <person name="Walter F."/>
            <person name="Albersmeier A."/>
            <person name="Kalinowski J."/>
            <person name="Ruckert C."/>
        </authorList>
    </citation>
    <scope>NUCLEOTIDE SEQUENCE</scope>
    <source>
        <strain evidence="1">CGMCC 1.15958</strain>
    </source>
</reference>
<sequence length="216" mass="25538">MNSDMIHRQFETKFYEQLDTFFQSHGFGFVPDQKQYRKSTQNGFQNIIFSISEAQNVFWVEVNFGVRFEFIEQIAQQFLNNSFGYRPAANTLVISIGKFLEIKYFRYKVANQADFDKVTQEIRSFFEEKGFEFLNTADSLNFIEETLNDSPTMPCRYLYNQVHRCFKGIIAAKLSDNCNFATITNIYRHFLLKNGTDEDLLSYERLISFLHHYNAN</sequence>
<dbReference type="Proteomes" id="UP000609064">
    <property type="component" value="Unassembled WGS sequence"/>
</dbReference>
<proteinExistence type="predicted"/>
<evidence type="ECO:0000313" key="2">
    <source>
        <dbReference type="Proteomes" id="UP000609064"/>
    </source>
</evidence>
<name>A0A916ZAQ4_9BACT</name>